<evidence type="ECO:0000256" key="1">
    <source>
        <dbReference type="SAM" id="MobiDB-lite"/>
    </source>
</evidence>
<comment type="caution">
    <text evidence="2">The sequence shown here is derived from an EMBL/GenBank/DDBJ whole genome shotgun (WGS) entry which is preliminary data.</text>
</comment>
<organism evidence="2 3">
    <name type="scientific">Takifugu bimaculatus</name>
    <dbReference type="NCBI Taxonomy" id="433685"/>
    <lineage>
        <taxon>Eukaryota</taxon>
        <taxon>Metazoa</taxon>
        <taxon>Chordata</taxon>
        <taxon>Craniata</taxon>
        <taxon>Vertebrata</taxon>
        <taxon>Euteleostomi</taxon>
        <taxon>Actinopterygii</taxon>
        <taxon>Neopterygii</taxon>
        <taxon>Teleostei</taxon>
        <taxon>Neoteleostei</taxon>
        <taxon>Acanthomorphata</taxon>
        <taxon>Eupercaria</taxon>
        <taxon>Tetraodontiformes</taxon>
        <taxon>Tetradontoidea</taxon>
        <taxon>Tetraodontidae</taxon>
        <taxon>Takifugu</taxon>
    </lineage>
</organism>
<evidence type="ECO:0000313" key="2">
    <source>
        <dbReference type="EMBL" id="TNM86682.1"/>
    </source>
</evidence>
<keyword evidence="3" id="KW-1185">Reference proteome</keyword>
<dbReference type="Proteomes" id="UP000516260">
    <property type="component" value="Chromosome 7"/>
</dbReference>
<proteinExistence type="predicted"/>
<accession>A0A4Z2B2T8</accession>
<sequence>MTAKEQSRSYLGVKAVVRVLGDKRCESVATFEFWFCSGHINQKTQFENPVMEAKKKLSAEAPSAAPPPAATSPAEEPGRGGPGFYTGSVSAAGNHAADGTQKKPPGIRVHNHRRRSTGRVPSGQKCASGRARRAR</sequence>
<reference evidence="2 3" key="1">
    <citation type="submission" date="2019-04" db="EMBL/GenBank/DDBJ databases">
        <title>The sequence and de novo assembly of Takifugu bimaculatus genome using PacBio and Hi-C technologies.</title>
        <authorList>
            <person name="Xu P."/>
            <person name="Liu B."/>
            <person name="Zhou Z."/>
        </authorList>
    </citation>
    <scope>NUCLEOTIDE SEQUENCE [LARGE SCALE GENOMIC DNA]</scope>
    <source>
        <strain evidence="2">TB-2018</strain>
        <tissue evidence="2">Muscle</tissue>
    </source>
</reference>
<dbReference type="EMBL" id="SWLE01000020">
    <property type="protein sequence ID" value="TNM86682.1"/>
    <property type="molecule type" value="Genomic_DNA"/>
</dbReference>
<evidence type="ECO:0000313" key="3">
    <source>
        <dbReference type="Proteomes" id="UP000516260"/>
    </source>
</evidence>
<dbReference type="AlphaFoldDB" id="A0A4Z2B2T8"/>
<gene>
    <name evidence="2" type="ORF">fugu_006912</name>
</gene>
<feature type="region of interest" description="Disordered" evidence="1">
    <location>
        <begin position="53"/>
        <end position="135"/>
    </location>
</feature>
<protein>
    <submittedName>
        <fullName evidence="2">Uncharacterized protein</fullName>
    </submittedName>
</protein>
<name>A0A4Z2B2T8_9TELE</name>